<proteinExistence type="predicted"/>
<dbReference type="AlphaFoldDB" id="A0A8S9MFY4"/>
<accession>A0A8S9MFY4</accession>
<sequence>MNLLTILSFFLCNKDKPFDLRGNVTFSASYGDYWVKNKAGDVGYIDGQVKIIESKPKDVFVMLSTEFGKGFYEQNVWSNPGSTVELDTVLDDEGS</sequence>
<comment type="caution">
    <text evidence="1">The sequence shown here is derived from an EMBL/GenBank/DDBJ whole genome shotgun (WGS) entry which is preliminary data.</text>
</comment>
<dbReference type="EMBL" id="QGKY02000089">
    <property type="protein sequence ID" value="KAF2616013.1"/>
    <property type="molecule type" value="Genomic_DNA"/>
</dbReference>
<reference evidence="1" key="1">
    <citation type="submission" date="2019-12" db="EMBL/GenBank/DDBJ databases">
        <title>Genome sequencing and annotation of Brassica cretica.</title>
        <authorList>
            <person name="Studholme D.J."/>
            <person name="Sarris P.F."/>
        </authorList>
    </citation>
    <scope>NUCLEOTIDE SEQUENCE</scope>
    <source>
        <strain evidence="1">PFS-102/07</strain>
        <tissue evidence="1">Leaf</tissue>
    </source>
</reference>
<protein>
    <submittedName>
        <fullName evidence="1">Uncharacterized protein</fullName>
    </submittedName>
</protein>
<gene>
    <name evidence="1" type="ORF">F2Q70_00010769</name>
</gene>
<evidence type="ECO:0000313" key="1">
    <source>
        <dbReference type="EMBL" id="KAF2616013.1"/>
    </source>
</evidence>
<organism evidence="1">
    <name type="scientific">Brassica cretica</name>
    <name type="common">Mustard</name>
    <dbReference type="NCBI Taxonomy" id="69181"/>
    <lineage>
        <taxon>Eukaryota</taxon>
        <taxon>Viridiplantae</taxon>
        <taxon>Streptophyta</taxon>
        <taxon>Embryophyta</taxon>
        <taxon>Tracheophyta</taxon>
        <taxon>Spermatophyta</taxon>
        <taxon>Magnoliopsida</taxon>
        <taxon>eudicotyledons</taxon>
        <taxon>Gunneridae</taxon>
        <taxon>Pentapetalae</taxon>
        <taxon>rosids</taxon>
        <taxon>malvids</taxon>
        <taxon>Brassicales</taxon>
        <taxon>Brassicaceae</taxon>
        <taxon>Brassiceae</taxon>
        <taxon>Brassica</taxon>
    </lineage>
</organism>
<name>A0A8S9MFY4_BRACR</name>